<dbReference type="InterPro" id="IPR035965">
    <property type="entry name" value="PAS-like_dom_sf"/>
</dbReference>
<feature type="compositionally biased region" description="Polar residues" evidence="1">
    <location>
        <begin position="386"/>
        <end position="400"/>
    </location>
</feature>
<keyword evidence="2" id="KW-0472">Membrane</keyword>
<feature type="domain" description="PAS" evidence="3">
    <location>
        <begin position="149"/>
        <end position="189"/>
    </location>
</feature>
<evidence type="ECO:0000313" key="5">
    <source>
        <dbReference type="Proteomes" id="UP001200430"/>
    </source>
</evidence>
<sequence length="400" mass="44623">MMSSQDKARQKSGSWLSIPPIPTMMIILALLPFSDPSNRLYMGATFWLFVALIYLSISSGYAICLMRKVTLGLFPLQLLAQGIALLVLPLGMGAPYGLSWVGLAMSFAGTISLLQKVISALNPSDKERPPAVEKKKGISREIPLPSLDIDPDGNILSINDDMARLLDVNEELLLGQSAGNIFPEDMDRVDIGGKGWQVLRKNLDESQLICLVEEIESPESSKDTKDNDMIHKPTGLYSHTYADIMAPSEIKRSVRYRRWLSIVMIRLSFRYDGGESADKIWEEQILNEYGAFVKRHTRECDLGFFIGNGYFLILLPETPNAGAKVAASKIKKLPDDIRDEFEEKGSVSAVIFTSLYHCSGNEKVDYHTVMKQLEENLTEEEEFSPVGNTNTPNQKTESHP</sequence>
<evidence type="ECO:0000259" key="3">
    <source>
        <dbReference type="PROSITE" id="PS50112"/>
    </source>
</evidence>
<protein>
    <recommendedName>
        <fullName evidence="3">PAS domain-containing protein</fullName>
    </recommendedName>
</protein>
<accession>A0ABS9EJC4</accession>
<feature type="transmembrane region" description="Helical" evidence="2">
    <location>
        <begin position="69"/>
        <end position="92"/>
    </location>
</feature>
<feature type="transmembrane region" description="Helical" evidence="2">
    <location>
        <begin position="40"/>
        <end position="57"/>
    </location>
</feature>
<organism evidence="4 5">
    <name type="scientific">Dethiosulfovibrio marinus</name>
    <dbReference type="NCBI Taxonomy" id="133532"/>
    <lineage>
        <taxon>Bacteria</taxon>
        <taxon>Thermotogati</taxon>
        <taxon>Synergistota</taxon>
        <taxon>Synergistia</taxon>
        <taxon>Synergistales</taxon>
        <taxon>Dethiosulfovibrionaceae</taxon>
        <taxon>Dethiosulfovibrio</taxon>
    </lineage>
</organism>
<feature type="transmembrane region" description="Helical" evidence="2">
    <location>
        <begin position="12"/>
        <end position="34"/>
    </location>
</feature>
<proteinExistence type="predicted"/>
<dbReference type="SUPFAM" id="SSF55785">
    <property type="entry name" value="PYP-like sensor domain (PAS domain)"/>
    <property type="match status" value="1"/>
</dbReference>
<dbReference type="InterPro" id="IPR043128">
    <property type="entry name" value="Rev_trsase/Diguanyl_cyclase"/>
</dbReference>
<reference evidence="4 5" key="1">
    <citation type="submission" date="2022-01" db="EMBL/GenBank/DDBJ databases">
        <title>Dethiosulfovibrio faecalis sp. nov., a novel proteolytic, non-sulfur-reducing bacterium isolated from a marine aquaculture solid waste bioreactor.</title>
        <authorList>
            <person name="Grabowski S."/>
            <person name="Apolinario E."/>
            <person name="Schneider N."/>
            <person name="Marshall C.W."/>
            <person name="Sowers K.R."/>
        </authorList>
    </citation>
    <scope>NUCLEOTIDE SEQUENCE [LARGE SCALE GENOMIC DNA]</scope>
    <source>
        <strain evidence="4 5">DSM 12537</strain>
    </source>
</reference>
<dbReference type="EMBL" id="JAKGUD010000001">
    <property type="protein sequence ID" value="MCF4141297.1"/>
    <property type="molecule type" value="Genomic_DNA"/>
</dbReference>
<evidence type="ECO:0000256" key="2">
    <source>
        <dbReference type="SAM" id="Phobius"/>
    </source>
</evidence>
<feature type="region of interest" description="Disordered" evidence="1">
    <location>
        <begin position="377"/>
        <end position="400"/>
    </location>
</feature>
<evidence type="ECO:0000256" key="1">
    <source>
        <dbReference type="SAM" id="MobiDB-lite"/>
    </source>
</evidence>
<keyword evidence="2" id="KW-0812">Transmembrane</keyword>
<dbReference type="CDD" id="cd00130">
    <property type="entry name" value="PAS"/>
    <property type="match status" value="1"/>
</dbReference>
<keyword evidence="2" id="KW-1133">Transmembrane helix</keyword>
<dbReference type="PROSITE" id="PS50112">
    <property type="entry name" value="PAS"/>
    <property type="match status" value="1"/>
</dbReference>
<dbReference type="RefSeq" id="WP_236097626.1">
    <property type="nucleotide sequence ID" value="NZ_JAKGUD010000001.1"/>
</dbReference>
<dbReference type="Proteomes" id="UP001200430">
    <property type="component" value="Unassembled WGS sequence"/>
</dbReference>
<gene>
    <name evidence="4" type="ORF">L2W38_00490</name>
</gene>
<dbReference type="SUPFAM" id="SSF55073">
    <property type="entry name" value="Nucleotide cyclase"/>
    <property type="match status" value="1"/>
</dbReference>
<evidence type="ECO:0000313" key="4">
    <source>
        <dbReference type="EMBL" id="MCF4141297.1"/>
    </source>
</evidence>
<name>A0ABS9EJC4_9BACT</name>
<comment type="caution">
    <text evidence="4">The sequence shown here is derived from an EMBL/GenBank/DDBJ whole genome shotgun (WGS) entry which is preliminary data.</text>
</comment>
<dbReference type="InterPro" id="IPR029787">
    <property type="entry name" value="Nucleotide_cyclase"/>
</dbReference>
<dbReference type="Gene3D" id="3.30.70.270">
    <property type="match status" value="1"/>
</dbReference>
<dbReference type="InterPro" id="IPR000014">
    <property type="entry name" value="PAS"/>
</dbReference>
<keyword evidence="5" id="KW-1185">Reference proteome</keyword>